<keyword evidence="2" id="KW-0408">Iron</keyword>
<dbReference type="RefSeq" id="WP_307555257.1">
    <property type="nucleotide sequence ID" value="NZ_JAUSQU010000001.1"/>
</dbReference>
<dbReference type="PROSITE" id="PS00086">
    <property type="entry name" value="CYTOCHROME_P450"/>
    <property type="match status" value="1"/>
</dbReference>
<evidence type="ECO:0000256" key="2">
    <source>
        <dbReference type="RuleBase" id="RU000461"/>
    </source>
</evidence>
<dbReference type="Proteomes" id="UP001225356">
    <property type="component" value="Unassembled WGS sequence"/>
</dbReference>
<sequence>MEQASAFERFLDYSNRADPYPLFHELRKTPVARQPDGSYVVSTYQEIVSLLHDPRVSSDLRNLPEIAEIKLSPEEAPQLPPEFIRRDPPDHDRLRAVAMRHFGPPDAPGRLTGLAPRMSEIIADLIDGFDGSTRVDIVDDFAYPLPLTVICELLGVPREDEPLFHRWSQTTVETNDPTTGSIVERNRRRFQTMAELGRYLEGLVGAHRRHPGDDLLSALALDADMPSDDLLSTAALLLIAGHETTVNLIANGVLTLLRRPELLERLRHEPDLVIGTVEELLRYEPPIQMPGPRRSALADIDIGGTTIPKGAVIILVLASGSRDPERFHDPDRFDPDRQDNQHLGFGGGIHYCFGAPLARMETHLALTELTRRLVNPRLVTDPPPYRHTPNLRGPRHLLLDIDGVLPA</sequence>
<keyword evidence="2" id="KW-0503">Monooxygenase</keyword>
<dbReference type="PRINTS" id="PR00359">
    <property type="entry name" value="BP450"/>
</dbReference>
<dbReference type="PANTHER" id="PTHR46696:SF1">
    <property type="entry name" value="CYTOCHROME P450 YJIB-RELATED"/>
    <property type="match status" value="1"/>
</dbReference>
<reference evidence="3 4" key="1">
    <citation type="submission" date="2023-07" db="EMBL/GenBank/DDBJ databases">
        <title>Sequencing the genomes of 1000 actinobacteria strains.</title>
        <authorList>
            <person name="Klenk H.-P."/>
        </authorList>
    </citation>
    <scope>NUCLEOTIDE SEQUENCE [LARGE SCALE GENOMIC DNA]</scope>
    <source>
        <strain evidence="3 4">DSM 46740</strain>
    </source>
</reference>
<name>A0ABT9Q4N9_9ACTN</name>
<dbReference type="InterPro" id="IPR017972">
    <property type="entry name" value="Cyt_P450_CS"/>
</dbReference>
<dbReference type="PRINTS" id="PR00385">
    <property type="entry name" value="P450"/>
</dbReference>
<keyword evidence="4" id="KW-1185">Reference proteome</keyword>
<organism evidence="3 4">
    <name type="scientific">Streptosporangium lutulentum</name>
    <dbReference type="NCBI Taxonomy" id="1461250"/>
    <lineage>
        <taxon>Bacteria</taxon>
        <taxon>Bacillati</taxon>
        <taxon>Actinomycetota</taxon>
        <taxon>Actinomycetes</taxon>
        <taxon>Streptosporangiales</taxon>
        <taxon>Streptosporangiaceae</taxon>
        <taxon>Streptosporangium</taxon>
    </lineage>
</organism>
<proteinExistence type="inferred from homology"/>
<dbReference type="InterPro" id="IPR036396">
    <property type="entry name" value="Cyt_P450_sf"/>
</dbReference>
<dbReference type="CDD" id="cd20625">
    <property type="entry name" value="CYP164-like"/>
    <property type="match status" value="1"/>
</dbReference>
<protein>
    <submittedName>
        <fullName evidence="3">Cytochrome P450</fullName>
    </submittedName>
</protein>
<evidence type="ECO:0000313" key="3">
    <source>
        <dbReference type="EMBL" id="MDP9841706.1"/>
    </source>
</evidence>
<evidence type="ECO:0000256" key="1">
    <source>
        <dbReference type="ARBA" id="ARBA00010617"/>
    </source>
</evidence>
<dbReference type="InterPro" id="IPR001128">
    <property type="entry name" value="Cyt_P450"/>
</dbReference>
<dbReference type="SUPFAM" id="SSF48264">
    <property type="entry name" value="Cytochrome P450"/>
    <property type="match status" value="1"/>
</dbReference>
<keyword evidence="2" id="KW-0479">Metal-binding</keyword>
<comment type="caution">
    <text evidence="3">The sequence shown here is derived from an EMBL/GenBank/DDBJ whole genome shotgun (WGS) entry which is preliminary data.</text>
</comment>
<dbReference type="Gene3D" id="1.10.630.10">
    <property type="entry name" value="Cytochrome P450"/>
    <property type="match status" value="1"/>
</dbReference>
<keyword evidence="2" id="KW-0349">Heme</keyword>
<dbReference type="PANTHER" id="PTHR46696">
    <property type="entry name" value="P450, PUTATIVE (EUROFUNG)-RELATED"/>
    <property type="match status" value="1"/>
</dbReference>
<keyword evidence="2" id="KW-0560">Oxidoreductase</keyword>
<gene>
    <name evidence="3" type="ORF">J2853_000917</name>
</gene>
<dbReference type="EMBL" id="JAUSQU010000001">
    <property type="protein sequence ID" value="MDP9841706.1"/>
    <property type="molecule type" value="Genomic_DNA"/>
</dbReference>
<evidence type="ECO:0000313" key="4">
    <source>
        <dbReference type="Proteomes" id="UP001225356"/>
    </source>
</evidence>
<dbReference type="Pfam" id="PF00067">
    <property type="entry name" value="p450"/>
    <property type="match status" value="1"/>
</dbReference>
<comment type="similarity">
    <text evidence="1 2">Belongs to the cytochrome P450 family.</text>
</comment>
<dbReference type="InterPro" id="IPR002397">
    <property type="entry name" value="Cyt_P450_B"/>
</dbReference>
<accession>A0ABT9Q4N9</accession>